<feature type="coiled-coil region" evidence="1">
    <location>
        <begin position="8"/>
        <end position="35"/>
    </location>
</feature>
<accession>A0A9P1FZC8</accession>
<proteinExistence type="predicted"/>
<gene>
    <name evidence="2" type="ORF">C1SCF055_LOCUS18695</name>
</gene>
<dbReference type="EMBL" id="CAMXCT010001635">
    <property type="protein sequence ID" value="CAI3991822.1"/>
    <property type="molecule type" value="Genomic_DNA"/>
</dbReference>
<evidence type="ECO:0000313" key="4">
    <source>
        <dbReference type="Proteomes" id="UP001152797"/>
    </source>
</evidence>
<keyword evidence="4" id="KW-1185">Reference proteome</keyword>
<evidence type="ECO:0000256" key="1">
    <source>
        <dbReference type="SAM" id="Coils"/>
    </source>
</evidence>
<dbReference type="EMBL" id="CAMXCT020001635">
    <property type="protein sequence ID" value="CAL1145197.1"/>
    <property type="molecule type" value="Genomic_DNA"/>
</dbReference>
<name>A0A9P1FZC8_9DINO</name>
<comment type="caution">
    <text evidence="2">The sequence shown here is derived from an EMBL/GenBank/DDBJ whole genome shotgun (WGS) entry which is preliminary data.</text>
</comment>
<evidence type="ECO:0000313" key="2">
    <source>
        <dbReference type="EMBL" id="CAI3991822.1"/>
    </source>
</evidence>
<dbReference type="Proteomes" id="UP001152797">
    <property type="component" value="Unassembled WGS sequence"/>
</dbReference>
<dbReference type="AlphaFoldDB" id="A0A9P1FZC8"/>
<evidence type="ECO:0000313" key="3">
    <source>
        <dbReference type="EMBL" id="CAL4779134.1"/>
    </source>
</evidence>
<reference evidence="3 4" key="2">
    <citation type="submission" date="2024-05" db="EMBL/GenBank/DDBJ databases">
        <authorList>
            <person name="Chen Y."/>
            <person name="Shah S."/>
            <person name="Dougan E. K."/>
            <person name="Thang M."/>
            <person name="Chan C."/>
        </authorList>
    </citation>
    <scope>NUCLEOTIDE SEQUENCE [LARGE SCALE GENOMIC DNA]</scope>
</reference>
<dbReference type="EMBL" id="CAMXCT030001635">
    <property type="protein sequence ID" value="CAL4779134.1"/>
    <property type="molecule type" value="Genomic_DNA"/>
</dbReference>
<reference evidence="2" key="1">
    <citation type="submission" date="2022-10" db="EMBL/GenBank/DDBJ databases">
        <authorList>
            <person name="Chen Y."/>
            <person name="Dougan E. K."/>
            <person name="Chan C."/>
            <person name="Rhodes N."/>
            <person name="Thang M."/>
        </authorList>
    </citation>
    <scope>NUCLEOTIDE SEQUENCE</scope>
</reference>
<sequence length="57" mass="6377">MACDCKCGQVLQAELAELKQRRQELREAFKANKAHMKAAQKRKAKLVKAQSGFVLAC</sequence>
<organism evidence="2">
    <name type="scientific">Cladocopium goreaui</name>
    <dbReference type="NCBI Taxonomy" id="2562237"/>
    <lineage>
        <taxon>Eukaryota</taxon>
        <taxon>Sar</taxon>
        <taxon>Alveolata</taxon>
        <taxon>Dinophyceae</taxon>
        <taxon>Suessiales</taxon>
        <taxon>Symbiodiniaceae</taxon>
        <taxon>Cladocopium</taxon>
    </lineage>
</organism>
<protein>
    <submittedName>
        <fullName evidence="2">Uncharacterized protein</fullName>
    </submittedName>
</protein>
<keyword evidence="1" id="KW-0175">Coiled coil</keyword>